<dbReference type="Proteomes" id="UP000765509">
    <property type="component" value="Unassembled WGS sequence"/>
</dbReference>
<dbReference type="EMBL" id="AVOT02011441">
    <property type="protein sequence ID" value="MBW0492115.1"/>
    <property type="molecule type" value="Genomic_DNA"/>
</dbReference>
<name>A0A9Q3H7M8_9BASI</name>
<dbReference type="AlphaFoldDB" id="A0A9Q3H7M8"/>
<organism evidence="2 3">
    <name type="scientific">Austropuccinia psidii MF-1</name>
    <dbReference type="NCBI Taxonomy" id="1389203"/>
    <lineage>
        <taxon>Eukaryota</taxon>
        <taxon>Fungi</taxon>
        <taxon>Dikarya</taxon>
        <taxon>Basidiomycota</taxon>
        <taxon>Pucciniomycotina</taxon>
        <taxon>Pucciniomycetes</taxon>
        <taxon>Pucciniales</taxon>
        <taxon>Sphaerophragmiaceae</taxon>
        <taxon>Austropuccinia</taxon>
    </lineage>
</organism>
<proteinExistence type="predicted"/>
<feature type="compositionally biased region" description="Polar residues" evidence="1">
    <location>
        <begin position="156"/>
        <end position="170"/>
    </location>
</feature>
<comment type="caution">
    <text evidence="2">The sequence shown here is derived from an EMBL/GenBank/DDBJ whole genome shotgun (WGS) entry which is preliminary data.</text>
</comment>
<reference evidence="2" key="1">
    <citation type="submission" date="2021-03" db="EMBL/GenBank/DDBJ databases">
        <title>Draft genome sequence of rust myrtle Austropuccinia psidii MF-1, a brazilian biotype.</title>
        <authorList>
            <person name="Quecine M.C."/>
            <person name="Pachon D.M.R."/>
            <person name="Bonatelli M.L."/>
            <person name="Correr F.H."/>
            <person name="Franceschini L.M."/>
            <person name="Leite T.F."/>
            <person name="Margarido G.R.A."/>
            <person name="Almeida C.A."/>
            <person name="Ferrarezi J.A."/>
            <person name="Labate C.A."/>
        </authorList>
    </citation>
    <scope>NUCLEOTIDE SEQUENCE</scope>
    <source>
        <strain evidence="2">MF-1</strain>
    </source>
</reference>
<protein>
    <submittedName>
        <fullName evidence="2">Uncharacterized protein</fullName>
    </submittedName>
</protein>
<evidence type="ECO:0000313" key="3">
    <source>
        <dbReference type="Proteomes" id="UP000765509"/>
    </source>
</evidence>
<feature type="compositionally biased region" description="Low complexity" evidence="1">
    <location>
        <begin position="1"/>
        <end position="13"/>
    </location>
</feature>
<evidence type="ECO:0000256" key="1">
    <source>
        <dbReference type="SAM" id="MobiDB-lite"/>
    </source>
</evidence>
<gene>
    <name evidence="2" type="ORF">O181_031830</name>
</gene>
<evidence type="ECO:0000313" key="2">
    <source>
        <dbReference type="EMBL" id="MBW0492115.1"/>
    </source>
</evidence>
<sequence>MSSTTSTLRTNSTAPQTISPQLLFNTQSNDLPYSLPSTIVEPPVPSTIPLETPLTPQLLLRNKFPTLSYLNIHQISPPVDLHNVHPLTPTNDIIQEELHVSIAENNSSPNVPSQIPSNTTTPINATTPHVVSSPMQINHVKSSHTLSALHFENPENNLLTSQSNPSTPSHAPTPGIRDPSNHLSHVGPSPPVLHEPHQNPLDSPNDQFSIFTDKFQSKFYELFKTFTHGHLTQAKYQTTFEAIDSLVSWHHQNLGSKQPEKGNFNFKQCSSSYRKWIDMFCDNSAPFLNATKDEFYVTSSIFKIWLYEQVTAPEIQISLPFSPNPSICNEKNPETHFVHHLIYMLQPRSFTITAWAKVIAASVSATMD</sequence>
<keyword evidence="3" id="KW-1185">Reference proteome</keyword>
<feature type="region of interest" description="Disordered" evidence="1">
    <location>
        <begin position="1"/>
        <end position="21"/>
    </location>
</feature>
<accession>A0A9Q3H7M8</accession>
<feature type="region of interest" description="Disordered" evidence="1">
    <location>
        <begin position="156"/>
        <end position="207"/>
    </location>
</feature>